<sequence length="108" mass="12203">MDMHKVPRRQKLTPGTQMVLKTCMSHDQPDLEAQTGWHLGGVRNLRLPPQLNGDIGFARGQGGFKSRLEWENRPGIEEKVEWIVEVKSQVEVMCSGVFVPRSCAFIVT</sequence>
<protein>
    <submittedName>
        <fullName evidence="1">Uncharacterized protein</fullName>
    </submittedName>
</protein>
<gene>
    <name evidence="1" type="ORF">B0H16DRAFT_1472611</name>
</gene>
<dbReference type="Proteomes" id="UP001215598">
    <property type="component" value="Unassembled WGS sequence"/>
</dbReference>
<proteinExistence type="predicted"/>
<comment type="caution">
    <text evidence="1">The sequence shown here is derived from an EMBL/GenBank/DDBJ whole genome shotgun (WGS) entry which is preliminary data.</text>
</comment>
<dbReference type="AlphaFoldDB" id="A0AAD7HNP8"/>
<reference evidence="1" key="1">
    <citation type="submission" date="2023-03" db="EMBL/GenBank/DDBJ databases">
        <title>Massive genome expansion in bonnet fungi (Mycena s.s.) driven by repeated elements and novel gene families across ecological guilds.</title>
        <authorList>
            <consortium name="Lawrence Berkeley National Laboratory"/>
            <person name="Harder C.B."/>
            <person name="Miyauchi S."/>
            <person name="Viragh M."/>
            <person name="Kuo A."/>
            <person name="Thoen E."/>
            <person name="Andreopoulos B."/>
            <person name="Lu D."/>
            <person name="Skrede I."/>
            <person name="Drula E."/>
            <person name="Henrissat B."/>
            <person name="Morin E."/>
            <person name="Kohler A."/>
            <person name="Barry K."/>
            <person name="LaButti K."/>
            <person name="Morin E."/>
            <person name="Salamov A."/>
            <person name="Lipzen A."/>
            <person name="Mereny Z."/>
            <person name="Hegedus B."/>
            <person name="Baldrian P."/>
            <person name="Stursova M."/>
            <person name="Weitz H."/>
            <person name="Taylor A."/>
            <person name="Grigoriev I.V."/>
            <person name="Nagy L.G."/>
            <person name="Martin F."/>
            <person name="Kauserud H."/>
        </authorList>
    </citation>
    <scope>NUCLEOTIDE SEQUENCE</scope>
    <source>
        <strain evidence="1">CBHHK182m</strain>
    </source>
</reference>
<evidence type="ECO:0000313" key="1">
    <source>
        <dbReference type="EMBL" id="KAJ7724019.1"/>
    </source>
</evidence>
<name>A0AAD7HNP8_9AGAR</name>
<keyword evidence="2" id="KW-1185">Reference proteome</keyword>
<accession>A0AAD7HNP8</accession>
<organism evidence="1 2">
    <name type="scientific">Mycena metata</name>
    <dbReference type="NCBI Taxonomy" id="1033252"/>
    <lineage>
        <taxon>Eukaryota</taxon>
        <taxon>Fungi</taxon>
        <taxon>Dikarya</taxon>
        <taxon>Basidiomycota</taxon>
        <taxon>Agaricomycotina</taxon>
        <taxon>Agaricomycetes</taxon>
        <taxon>Agaricomycetidae</taxon>
        <taxon>Agaricales</taxon>
        <taxon>Marasmiineae</taxon>
        <taxon>Mycenaceae</taxon>
        <taxon>Mycena</taxon>
    </lineage>
</organism>
<dbReference type="EMBL" id="JARKIB010000206">
    <property type="protein sequence ID" value="KAJ7724019.1"/>
    <property type="molecule type" value="Genomic_DNA"/>
</dbReference>
<evidence type="ECO:0000313" key="2">
    <source>
        <dbReference type="Proteomes" id="UP001215598"/>
    </source>
</evidence>